<comment type="caution">
    <text evidence="1">The sequence shown here is derived from an EMBL/GenBank/DDBJ whole genome shotgun (WGS) entry which is preliminary data.</text>
</comment>
<keyword evidence="2" id="KW-1185">Reference proteome</keyword>
<gene>
    <name evidence="1" type="ORF">F383_31005</name>
</gene>
<dbReference type="AlphaFoldDB" id="A0A0B0MXA5"/>
<evidence type="ECO:0000313" key="1">
    <source>
        <dbReference type="EMBL" id="KHG05380.1"/>
    </source>
</evidence>
<organism evidence="1 2">
    <name type="scientific">Gossypium arboreum</name>
    <name type="common">Tree cotton</name>
    <name type="synonym">Gossypium nanking</name>
    <dbReference type="NCBI Taxonomy" id="29729"/>
    <lineage>
        <taxon>Eukaryota</taxon>
        <taxon>Viridiplantae</taxon>
        <taxon>Streptophyta</taxon>
        <taxon>Embryophyta</taxon>
        <taxon>Tracheophyta</taxon>
        <taxon>Spermatophyta</taxon>
        <taxon>Magnoliopsida</taxon>
        <taxon>eudicotyledons</taxon>
        <taxon>Gunneridae</taxon>
        <taxon>Pentapetalae</taxon>
        <taxon>rosids</taxon>
        <taxon>malvids</taxon>
        <taxon>Malvales</taxon>
        <taxon>Malvaceae</taxon>
        <taxon>Malvoideae</taxon>
        <taxon>Gossypium</taxon>
    </lineage>
</organism>
<name>A0A0B0MXA5_GOSAR</name>
<evidence type="ECO:0000313" key="2">
    <source>
        <dbReference type="Proteomes" id="UP000032142"/>
    </source>
</evidence>
<accession>A0A0B0MXA5</accession>
<dbReference type="Proteomes" id="UP000032142">
    <property type="component" value="Unassembled WGS sequence"/>
</dbReference>
<sequence>MIFNGNKLGGEAPTARFWDTHSHLSINKHHREWRARKMLEISLMKPISNGDQWWELIREDDLPSLDQETDPDLLLLLLKYKKFNFVKWIRNALFLFLNGSVSKFNFASAAALSFAPSSSSPRMGL</sequence>
<reference evidence="2" key="1">
    <citation type="submission" date="2014-09" db="EMBL/GenBank/DDBJ databases">
        <authorList>
            <person name="Mudge J."/>
            <person name="Ramaraj T."/>
            <person name="Lindquist I.E."/>
            <person name="Bharti A.K."/>
            <person name="Sundararajan A."/>
            <person name="Cameron C.T."/>
            <person name="Woodward J.E."/>
            <person name="May G.D."/>
            <person name="Brubaker C."/>
            <person name="Broadhvest J."/>
            <person name="Wilkins T.A."/>
        </authorList>
    </citation>
    <scope>NUCLEOTIDE SEQUENCE</scope>
    <source>
        <strain evidence="2">cv. AKA8401</strain>
    </source>
</reference>
<protein>
    <submittedName>
        <fullName evidence="1">2-isopropylmalate synthase</fullName>
    </submittedName>
</protein>
<proteinExistence type="predicted"/>
<dbReference type="EMBL" id="JRRC01429079">
    <property type="protein sequence ID" value="KHG05380.1"/>
    <property type="molecule type" value="Genomic_DNA"/>
</dbReference>